<keyword evidence="2" id="KW-1185">Reference proteome</keyword>
<name>A0A172TEP8_9BACL</name>
<gene>
    <name evidence="1" type="ORF">SY83_03355</name>
</gene>
<dbReference type="AlphaFoldDB" id="A0A172TEP8"/>
<dbReference type="Proteomes" id="UP000076927">
    <property type="component" value="Chromosome"/>
</dbReference>
<dbReference type="PATRIC" id="fig|1178515.4.peg.661"/>
<dbReference type="RefSeq" id="WP_068604251.1">
    <property type="nucleotide sequence ID" value="NZ_CP011388.1"/>
</dbReference>
<protein>
    <submittedName>
        <fullName evidence="1">Uncharacterized protein</fullName>
    </submittedName>
</protein>
<dbReference type="EMBL" id="CP011388">
    <property type="protein sequence ID" value="ANE45511.1"/>
    <property type="molecule type" value="Genomic_DNA"/>
</dbReference>
<organism evidence="1 2">
    <name type="scientific">Paenibacillus swuensis</name>
    <dbReference type="NCBI Taxonomy" id="1178515"/>
    <lineage>
        <taxon>Bacteria</taxon>
        <taxon>Bacillati</taxon>
        <taxon>Bacillota</taxon>
        <taxon>Bacilli</taxon>
        <taxon>Bacillales</taxon>
        <taxon>Paenibacillaceae</taxon>
        <taxon>Paenibacillus</taxon>
    </lineage>
</organism>
<sequence length="75" mass="9138">MRFPRAWIGYRREEVHQYLHFLRLEQEMIQNHTAKESILFQEEMNTKTNEAKQLRAELREILALERTYIEGTKSS</sequence>
<evidence type="ECO:0000313" key="1">
    <source>
        <dbReference type="EMBL" id="ANE45511.1"/>
    </source>
</evidence>
<accession>A0A172TEP8</accession>
<reference evidence="1 2" key="1">
    <citation type="submission" date="2015-01" db="EMBL/GenBank/DDBJ databases">
        <title>Paenibacillus swuensis/DY6/whole genome sequencing.</title>
        <authorList>
            <person name="Kim M.K."/>
            <person name="Srinivasan S."/>
            <person name="Lee J.-J."/>
        </authorList>
    </citation>
    <scope>NUCLEOTIDE SEQUENCE [LARGE SCALE GENOMIC DNA]</scope>
    <source>
        <strain evidence="1 2">DY6</strain>
    </source>
</reference>
<evidence type="ECO:0000313" key="2">
    <source>
        <dbReference type="Proteomes" id="UP000076927"/>
    </source>
</evidence>
<dbReference type="KEGG" id="pswu:SY83_03355"/>
<proteinExistence type="predicted"/>